<protein>
    <recommendedName>
        <fullName evidence="2">Histone deacetylase 14</fullName>
    </recommendedName>
</protein>
<evidence type="ECO:0008006" key="2">
    <source>
        <dbReference type="Google" id="ProtNLM"/>
    </source>
</evidence>
<reference evidence="1" key="1">
    <citation type="journal article" date="2019" name="Sci. Rep.">
        <title>Draft genome of Tanacetum cinerariifolium, the natural source of mosquito coil.</title>
        <authorList>
            <person name="Yamashiro T."/>
            <person name="Shiraishi A."/>
            <person name="Satake H."/>
            <person name="Nakayama K."/>
        </authorList>
    </citation>
    <scope>NUCLEOTIDE SEQUENCE</scope>
</reference>
<comment type="caution">
    <text evidence="1">The sequence shown here is derived from an EMBL/GenBank/DDBJ whole genome shotgun (WGS) entry which is preliminary data.</text>
</comment>
<feature type="non-terminal residue" evidence="1">
    <location>
        <position position="392"/>
    </location>
</feature>
<organism evidence="1">
    <name type="scientific">Tanacetum cinerariifolium</name>
    <name type="common">Dalmatian daisy</name>
    <name type="synonym">Chrysanthemum cinerariifolium</name>
    <dbReference type="NCBI Taxonomy" id="118510"/>
    <lineage>
        <taxon>Eukaryota</taxon>
        <taxon>Viridiplantae</taxon>
        <taxon>Streptophyta</taxon>
        <taxon>Embryophyta</taxon>
        <taxon>Tracheophyta</taxon>
        <taxon>Spermatophyta</taxon>
        <taxon>Magnoliopsida</taxon>
        <taxon>eudicotyledons</taxon>
        <taxon>Gunneridae</taxon>
        <taxon>Pentapetalae</taxon>
        <taxon>asterids</taxon>
        <taxon>campanulids</taxon>
        <taxon>Asterales</taxon>
        <taxon>Asteraceae</taxon>
        <taxon>Asteroideae</taxon>
        <taxon>Anthemideae</taxon>
        <taxon>Anthemidinae</taxon>
        <taxon>Tanacetum</taxon>
    </lineage>
</organism>
<dbReference type="PROSITE" id="PS50330">
    <property type="entry name" value="UIM"/>
    <property type="match status" value="1"/>
</dbReference>
<gene>
    <name evidence="1" type="ORF">Tci_038675</name>
</gene>
<dbReference type="EMBL" id="BKCJ010005428">
    <property type="protein sequence ID" value="GEU66697.1"/>
    <property type="molecule type" value="Genomic_DNA"/>
</dbReference>
<name>A0A6L2M0F8_TANCI</name>
<sequence>MYSHSNQEDRIPLKLLYIESLFSRSIIRKNVYVSHSICTGNSLPFSELVRFLGSELVMLLDTTANMNIQANDAHAEQAPAVTPPTKTDDQILPSRKWVPIGKSNFILDVQKSQRNPIFPIVLDEQWVNLHKDILRDALDITPTNDRNPYVAPPLSDILIQYVNTLGYPSTLRKMSAMSAKTSCALNSLRKNLATTSCGKKKTTHLLIPNVRFVGKDGREIFGMPIPDAFLIDEIKGAPYYGEYQERVAKYQIYLDAKHGKAEEEGATNAEDVSVEEPAYNEEEANLQWALELNLKEQAERTQGPARLMVIREPNSGRIQPLLDVQGKGKDKVVDEQAAHDLLTLLTPKNKSLVDQFIFQWRTPMLTKAFGLAESPSLDAKLALTYSEIESDN</sequence>
<evidence type="ECO:0000313" key="1">
    <source>
        <dbReference type="EMBL" id="GEU66697.1"/>
    </source>
</evidence>
<dbReference type="InterPro" id="IPR003903">
    <property type="entry name" value="UIM_dom"/>
</dbReference>
<accession>A0A6L2M0F8</accession>
<proteinExistence type="predicted"/>
<dbReference type="AlphaFoldDB" id="A0A6L2M0F8"/>